<dbReference type="SMART" id="SM00195">
    <property type="entry name" value="DSPc"/>
    <property type="match status" value="1"/>
</dbReference>
<feature type="compositionally biased region" description="Basic and acidic residues" evidence="9">
    <location>
        <begin position="844"/>
        <end position="861"/>
    </location>
</feature>
<keyword evidence="5" id="KW-0378">Hydrolase</keyword>
<evidence type="ECO:0000256" key="5">
    <source>
        <dbReference type="ARBA" id="ARBA00022801"/>
    </source>
</evidence>
<keyword evidence="4" id="KW-0963">Cytoplasm</keyword>
<dbReference type="FunFam" id="3.90.190.10:FF:000004">
    <property type="entry name" value="Protein phosphatase Slingshot homolog 2"/>
    <property type="match status" value="1"/>
</dbReference>
<dbReference type="AlphaFoldDB" id="A0A0P4WJY8"/>
<dbReference type="Pfam" id="PF23040">
    <property type="entry name" value="PH_SSH1-like_1st"/>
    <property type="match status" value="1"/>
</dbReference>
<feature type="region of interest" description="Disordered" evidence="9">
    <location>
        <begin position="1087"/>
        <end position="1111"/>
    </location>
</feature>
<dbReference type="Pfam" id="PF08766">
    <property type="entry name" value="DEK_C"/>
    <property type="match status" value="1"/>
</dbReference>
<feature type="compositionally biased region" description="Basic and acidic residues" evidence="9">
    <location>
        <begin position="658"/>
        <end position="667"/>
    </location>
</feature>
<comment type="catalytic activity">
    <reaction evidence="8">
        <text>O-phospho-L-threonyl-[protein] + H2O = L-threonyl-[protein] + phosphate</text>
        <dbReference type="Rhea" id="RHEA:47004"/>
        <dbReference type="Rhea" id="RHEA-COMP:11060"/>
        <dbReference type="Rhea" id="RHEA-COMP:11605"/>
        <dbReference type="ChEBI" id="CHEBI:15377"/>
        <dbReference type="ChEBI" id="CHEBI:30013"/>
        <dbReference type="ChEBI" id="CHEBI:43474"/>
        <dbReference type="ChEBI" id="CHEBI:61977"/>
        <dbReference type="EC" id="3.1.3.16"/>
    </reaction>
</comment>
<dbReference type="PROSITE" id="PS50056">
    <property type="entry name" value="TYR_PHOSPHATASE_2"/>
    <property type="match status" value="1"/>
</dbReference>
<feature type="region of interest" description="Disordered" evidence="9">
    <location>
        <begin position="735"/>
        <end position="758"/>
    </location>
</feature>
<evidence type="ECO:0000256" key="7">
    <source>
        <dbReference type="ARBA" id="ARBA00023212"/>
    </source>
</evidence>
<evidence type="ECO:0000256" key="4">
    <source>
        <dbReference type="ARBA" id="ARBA00022490"/>
    </source>
</evidence>
<dbReference type="InterPro" id="IPR043587">
    <property type="entry name" value="Phosphatase_SSH-like"/>
</dbReference>
<evidence type="ECO:0000256" key="1">
    <source>
        <dbReference type="ARBA" id="ARBA00004245"/>
    </source>
</evidence>
<feature type="compositionally biased region" description="Low complexity" evidence="9">
    <location>
        <begin position="1099"/>
        <end position="1108"/>
    </location>
</feature>
<evidence type="ECO:0000259" key="12">
    <source>
        <dbReference type="PROSITE" id="PS51998"/>
    </source>
</evidence>
<dbReference type="PANTHER" id="PTHR45864:SF2">
    <property type="entry name" value="PROTEIN PHOSPHATASE SLINGSHOT"/>
    <property type="match status" value="1"/>
</dbReference>
<dbReference type="SUPFAM" id="SSF109715">
    <property type="entry name" value="DEK C-terminal domain"/>
    <property type="match status" value="1"/>
</dbReference>
<dbReference type="Pfam" id="PF00782">
    <property type="entry name" value="DSPc"/>
    <property type="match status" value="1"/>
</dbReference>
<dbReference type="InterPro" id="IPR014876">
    <property type="entry name" value="DEK_C"/>
</dbReference>
<dbReference type="GO" id="GO:0030837">
    <property type="term" value="P:negative regulation of actin filament polymerization"/>
    <property type="evidence" value="ECO:0007669"/>
    <property type="project" value="InterPro"/>
</dbReference>
<evidence type="ECO:0000256" key="8">
    <source>
        <dbReference type="ARBA" id="ARBA00048336"/>
    </source>
</evidence>
<dbReference type="InterPro" id="IPR020422">
    <property type="entry name" value="TYR_PHOSPHATASE_DUAL_dom"/>
</dbReference>
<organism evidence="13">
    <name type="scientific">Scylla olivacea</name>
    <name type="common">Orange mud crab</name>
    <name type="synonym">Cancer olivacea</name>
    <dbReference type="NCBI Taxonomy" id="85551"/>
    <lineage>
        <taxon>Eukaryota</taxon>
        <taxon>Metazoa</taxon>
        <taxon>Ecdysozoa</taxon>
        <taxon>Arthropoda</taxon>
        <taxon>Crustacea</taxon>
        <taxon>Multicrustacea</taxon>
        <taxon>Malacostraca</taxon>
        <taxon>Eumalacostraca</taxon>
        <taxon>Eucarida</taxon>
        <taxon>Decapoda</taxon>
        <taxon>Pleocyemata</taxon>
        <taxon>Brachyura</taxon>
        <taxon>Eubrachyura</taxon>
        <taxon>Portunoidea</taxon>
        <taxon>Portunidae</taxon>
        <taxon>Portuninae</taxon>
        <taxon>Scylla</taxon>
    </lineage>
</organism>
<protein>
    <recommendedName>
        <fullName evidence="3">protein-serine/threonine phosphatase</fullName>
        <ecNumber evidence="3">3.1.3.16</ecNumber>
    </recommendedName>
</protein>
<dbReference type="InterPro" id="IPR043588">
    <property type="entry name" value="SSH-N"/>
</dbReference>
<comment type="similarity">
    <text evidence="2">Belongs to the protein-tyrosine phosphatase family.</text>
</comment>
<feature type="region of interest" description="Disordered" evidence="9">
    <location>
        <begin position="823"/>
        <end position="872"/>
    </location>
</feature>
<reference evidence="13" key="1">
    <citation type="submission" date="2015-09" db="EMBL/GenBank/DDBJ databases">
        <title>Scylla olivacea transcriptome.</title>
        <authorList>
            <person name="Ikhwanuddin M."/>
        </authorList>
    </citation>
    <scope>NUCLEOTIDE SEQUENCE</scope>
</reference>
<evidence type="ECO:0000256" key="2">
    <source>
        <dbReference type="ARBA" id="ARBA00009580"/>
    </source>
</evidence>
<feature type="compositionally biased region" description="Low complexity" evidence="9">
    <location>
        <begin position="668"/>
        <end position="694"/>
    </location>
</feature>
<evidence type="ECO:0000259" key="11">
    <source>
        <dbReference type="PROSITE" id="PS50056"/>
    </source>
</evidence>
<dbReference type="InterPro" id="IPR016130">
    <property type="entry name" value="Tyr_Pase_AS"/>
</dbReference>
<dbReference type="EC" id="3.1.3.16" evidence="3"/>
<dbReference type="GO" id="GO:0004722">
    <property type="term" value="F:protein serine/threonine phosphatase activity"/>
    <property type="evidence" value="ECO:0007669"/>
    <property type="project" value="UniProtKB-EC"/>
</dbReference>
<feature type="compositionally biased region" description="Low complexity" evidence="9">
    <location>
        <begin position="1193"/>
        <end position="1209"/>
    </location>
</feature>
<keyword evidence="6" id="KW-0904">Protein phosphatase</keyword>
<feature type="domain" description="Tyrosine specific protein phosphatases" evidence="11">
    <location>
        <begin position="264"/>
        <end position="321"/>
    </location>
</feature>
<evidence type="ECO:0000256" key="9">
    <source>
        <dbReference type="SAM" id="MobiDB-lite"/>
    </source>
</evidence>
<dbReference type="InterPro" id="IPR000340">
    <property type="entry name" value="Dual-sp_phosphatase_cat-dom"/>
</dbReference>
<feature type="domain" description="DEK-C" evidence="12">
    <location>
        <begin position="143"/>
        <end position="198"/>
    </location>
</feature>
<dbReference type="GO" id="GO:0003779">
    <property type="term" value="F:actin binding"/>
    <property type="evidence" value="ECO:0007669"/>
    <property type="project" value="InterPro"/>
</dbReference>
<feature type="domain" description="Tyrosine-protein phosphatase" evidence="10">
    <location>
        <begin position="202"/>
        <end position="343"/>
    </location>
</feature>
<evidence type="ECO:0000256" key="6">
    <source>
        <dbReference type="ARBA" id="ARBA00022912"/>
    </source>
</evidence>
<feature type="region of interest" description="Disordered" evidence="9">
    <location>
        <begin position="413"/>
        <end position="432"/>
    </location>
</feature>
<evidence type="ECO:0000256" key="3">
    <source>
        <dbReference type="ARBA" id="ARBA00013081"/>
    </source>
</evidence>
<keyword evidence="7" id="KW-0206">Cytoskeleton</keyword>
<dbReference type="PANTHER" id="PTHR45864">
    <property type="entry name" value="SLINGSHOT PROTEIN PHOSPHATASE HOMOLOG"/>
    <property type="match status" value="1"/>
</dbReference>
<dbReference type="InterPro" id="IPR029021">
    <property type="entry name" value="Prot-tyrosine_phosphatase-like"/>
</dbReference>
<dbReference type="EMBL" id="GDRN01083727">
    <property type="protein sequence ID" value="JAI61627.1"/>
    <property type="molecule type" value="Transcribed_RNA"/>
</dbReference>
<proteinExistence type="inferred from homology"/>
<evidence type="ECO:0000259" key="10">
    <source>
        <dbReference type="PROSITE" id="PS50054"/>
    </source>
</evidence>
<name>A0A0P4WJY8_SCYOL</name>
<dbReference type="PROSITE" id="PS00383">
    <property type="entry name" value="TYR_PHOSPHATASE_1"/>
    <property type="match status" value="1"/>
</dbReference>
<feature type="region of interest" description="Disordered" evidence="9">
    <location>
        <begin position="658"/>
        <end position="717"/>
    </location>
</feature>
<dbReference type="InterPro" id="IPR000387">
    <property type="entry name" value="Tyr_Pase_dom"/>
</dbReference>
<evidence type="ECO:0000313" key="13">
    <source>
        <dbReference type="EMBL" id="JAI61627.1"/>
    </source>
</evidence>
<dbReference type="SUPFAM" id="SSF52799">
    <property type="entry name" value="(Phosphotyrosine protein) phosphatases II"/>
    <property type="match status" value="1"/>
</dbReference>
<accession>A0A0P4WJY8</accession>
<dbReference type="PROSITE" id="PS51998">
    <property type="entry name" value="DEK_C"/>
    <property type="match status" value="1"/>
</dbReference>
<feature type="compositionally biased region" description="Basic and acidic residues" evidence="9">
    <location>
        <begin position="1087"/>
        <end position="1096"/>
    </location>
</feature>
<feature type="region of interest" description="Disordered" evidence="9">
    <location>
        <begin position="361"/>
        <end position="403"/>
    </location>
</feature>
<comment type="subcellular location">
    <subcellularLocation>
        <location evidence="1">Cytoplasm</location>
        <location evidence="1">Cytoskeleton</location>
    </subcellularLocation>
</comment>
<dbReference type="GO" id="GO:0005856">
    <property type="term" value="C:cytoskeleton"/>
    <property type="evidence" value="ECO:0007669"/>
    <property type="project" value="UniProtKB-SubCell"/>
</dbReference>
<feature type="region of interest" description="Disordered" evidence="9">
    <location>
        <begin position="1149"/>
        <end position="1263"/>
    </location>
</feature>
<sequence length="1263" mass="141722">MCVTMKFSKENSPSGMLVPLECKNPNLLMKGDKNVTAARALQKERRKNKRREKENMWKMNNKRNALQEPIVMHYPARSALQTLHKSSARAQDAHYFLGGINHDWVCYYERGVTSDQSCINEWNVMDSLESKRPPSPDSLTDKEETQLLIRSKLKEIMMSVDIDEVTSKYIRQRLEEDLAMDLFKFKSYIDQEMLVILGQMDAATEIFPHVYLGSEWNASNLDELQCNGVGYILNVTKEIDNFYPGTFDYLNIRVYDDEKTELLRHWDRTFRYITQVQEKNSKVLVHCKMGISRSASVVIAYAMKAFNMSLDEALALVKKKRSCIKPNQAFCNQLKTYEGILDASRQRHNILWRSKSETNLKSAAGQANRHNKSQQNTKSNDDVDQSNNTKNLRKSTEELPTYDTSFGGYNALIPMPTNLQNGEGNKRPKSWSPDDHMAALLFPQNSEKGGSYFGESWRLSQSLNVQSWRAHVTLQQRDLRIMAVECPGDEDKDSPSSVVEALNPLYSEVPTDGITGEVSSLQLSSTVKDRINEFENVQTGNQALSKKGDNGRKGEALMIQNTVCSSDDFDNHTSTAELDRVIETLLTPGEDMQSSEPVISQTKAVTQKHQAVLVSSQVWQEENKSEAEVNVNPVESPVGVLKESITWPAGIVKRQKQDFEEKVKMSDSKSPSSSKECEPSLSRQNSSSSLSGQRVEVVRSPSYGRQDSIGSDTVKRDDPFSAKLDKVFDREERKQQRLSAIIHVSGDTKDTPSRNSSWGSFDSAVVLADRDLPSRQSSWGSCDTRITAGTVSSRNSSFGAFDKKSQPLKENLEISVPNSNITGTYFEKDPGPFTPGTIRRNKGKNSDVKDGLLDEDIKPPNENEDVEEVKAEDTSQFKAVANMKAYGPAPYKSPTERESSTIPVELADEETVEATDSSSDHHHSNPALSICIPNSTNPLATTRSQPSVCTTISSTENLYTELNVDNRLNDSKTSTGSENISTLAPGTVRQHKEILESKSQEGSFSEVQKIQEKLFIPSYSRSKSSCDLEIKAESDSAGSDNHNFSEKRAKFEGHLENESEKGKVRKITQAIEKQNEDEKMKQYKIEGIRKRSHSLERLSTSPSSPGSSQNGLLEQLLVQAQTDVRHMEMEENPMEEIRVKNLVGKFEDCQEQKPPRVQTRNTRAKSDSCTPDKFQPPVPQRKSSLDYNFKPIQRSQSQPPQTPVRQPTPGGSLPFSGKAPSHKPPPGGRGQASGTEVRQRKQQGKTHPLTKLTRATRENYHTM</sequence>
<dbReference type="PROSITE" id="PS50054">
    <property type="entry name" value="TYR_PHOSPHATASE_DUAL"/>
    <property type="match status" value="1"/>
</dbReference>
<dbReference type="Gene3D" id="3.90.190.10">
    <property type="entry name" value="Protein tyrosine phosphatase superfamily"/>
    <property type="match status" value="1"/>
</dbReference>